<dbReference type="PANTHER" id="PTHR43322:SF5">
    <property type="entry name" value="1-DEOXY-D-XYLULOSE-5-PHOSPHATE SYNTHASE, CHLOROPLASTIC"/>
    <property type="match status" value="1"/>
</dbReference>
<dbReference type="Proteomes" id="UP000193077">
    <property type="component" value="Unassembled WGS sequence"/>
</dbReference>
<dbReference type="GO" id="GO:0019288">
    <property type="term" value="P:isopentenyl diphosphate biosynthetic process, methylerythritol 4-phosphate pathway"/>
    <property type="evidence" value="ECO:0007669"/>
    <property type="project" value="UniProtKB-ARBA"/>
</dbReference>
<dbReference type="Gene3D" id="3.40.50.920">
    <property type="match status" value="1"/>
</dbReference>
<comment type="cofactor">
    <cofactor evidence="11">
        <name>Mg(2+)</name>
        <dbReference type="ChEBI" id="CHEBI:18420"/>
    </cofactor>
    <text evidence="11">Binds 1 Mg(2+) ion per subunit.</text>
</comment>
<organism evidence="13 14">
    <name type="scientific">Falsiruegeria litorea R37</name>
    <dbReference type="NCBI Taxonomy" id="1200284"/>
    <lineage>
        <taxon>Bacteria</taxon>
        <taxon>Pseudomonadati</taxon>
        <taxon>Pseudomonadota</taxon>
        <taxon>Alphaproteobacteria</taxon>
        <taxon>Rhodobacterales</taxon>
        <taxon>Roseobacteraceae</taxon>
        <taxon>Falsiruegeria</taxon>
    </lineage>
</organism>
<dbReference type="InterPro" id="IPR005475">
    <property type="entry name" value="Transketolase-like_Pyr-bd"/>
</dbReference>
<comment type="catalytic activity">
    <reaction evidence="11">
        <text>D-glyceraldehyde 3-phosphate + pyruvate + H(+) = 1-deoxy-D-xylulose 5-phosphate + CO2</text>
        <dbReference type="Rhea" id="RHEA:12605"/>
        <dbReference type="ChEBI" id="CHEBI:15361"/>
        <dbReference type="ChEBI" id="CHEBI:15378"/>
        <dbReference type="ChEBI" id="CHEBI:16526"/>
        <dbReference type="ChEBI" id="CHEBI:57792"/>
        <dbReference type="ChEBI" id="CHEBI:59776"/>
        <dbReference type="EC" id="2.2.1.7"/>
    </reaction>
</comment>
<dbReference type="AlphaFoldDB" id="A0A1Y5R6T8"/>
<dbReference type="NCBIfam" id="NF003933">
    <property type="entry name" value="PRK05444.2-2"/>
    <property type="match status" value="1"/>
</dbReference>
<dbReference type="GO" id="GO:0009228">
    <property type="term" value="P:thiamine biosynthetic process"/>
    <property type="evidence" value="ECO:0007669"/>
    <property type="project" value="UniProtKB-UniRule"/>
</dbReference>
<comment type="cofactor">
    <cofactor evidence="11">
        <name>thiamine diphosphate</name>
        <dbReference type="ChEBI" id="CHEBI:58937"/>
    </cofactor>
    <text evidence="11">Binds 1 thiamine pyrophosphate per subunit.</text>
</comment>
<dbReference type="EMBL" id="FWFO01000001">
    <property type="protein sequence ID" value="SLN10520.1"/>
    <property type="molecule type" value="Genomic_DNA"/>
</dbReference>
<dbReference type="InterPro" id="IPR020826">
    <property type="entry name" value="Transketolase_BS"/>
</dbReference>
<dbReference type="SUPFAM" id="SSF52518">
    <property type="entry name" value="Thiamin diphosphate-binding fold (THDP-binding)"/>
    <property type="match status" value="2"/>
</dbReference>
<proteinExistence type="inferred from homology"/>
<feature type="binding site" evidence="11">
    <location>
        <position position="375"/>
    </location>
    <ligand>
        <name>thiamine diphosphate</name>
        <dbReference type="ChEBI" id="CHEBI:58937"/>
    </ligand>
</feature>
<feature type="binding site" evidence="11">
    <location>
        <position position="184"/>
    </location>
    <ligand>
        <name>Mg(2+)</name>
        <dbReference type="ChEBI" id="CHEBI:18420"/>
    </ligand>
</feature>
<dbReference type="Gene3D" id="3.40.50.970">
    <property type="match status" value="2"/>
</dbReference>
<reference evidence="13 14" key="1">
    <citation type="submission" date="2017-03" db="EMBL/GenBank/DDBJ databases">
        <authorList>
            <person name="Afonso C.L."/>
            <person name="Miller P.J."/>
            <person name="Scott M.A."/>
            <person name="Spackman E."/>
            <person name="Goraichik I."/>
            <person name="Dimitrov K.M."/>
            <person name="Suarez D.L."/>
            <person name="Swayne D.E."/>
        </authorList>
    </citation>
    <scope>NUCLEOTIDE SEQUENCE [LARGE SCALE GENOMIC DNA]</scope>
    <source>
        <strain evidence="13 14">CECT 7639</strain>
    </source>
</reference>
<feature type="binding site" evidence="11">
    <location>
        <position position="155"/>
    </location>
    <ligand>
        <name>Mg(2+)</name>
        <dbReference type="ChEBI" id="CHEBI:18420"/>
    </ligand>
</feature>
<keyword evidence="4 11" id="KW-0808">Transferase</keyword>
<feature type="binding site" evidence="11">
    <location>
        <position position="79"/>
    </location>
    <ligand>
        <name>thiamine diphosphate</name>
        <dbReference type="ChEBI" id="CHEBI:58937"/>
    </ligand>
</feature>
<feature type="binding site" evidence="11">
    <location>
        <begin position="120"/>
        <end position="122"/>
    </location>
    <ligand>
        <name>thiamine diphosphate</name>
        <dbReference type="ChEBI" id="CHEBI:58937"/>
    </ligand>
</feature>
<comment type="function">
    <text evidence="10 11">Catalyzes the acyloin condensation reaction between C atoms 2 and 3 of pyruvate and glyceraldehyde 3-phosphate to yield 1-deoxy-D-xylulose-5-phosphate (DXP).</text>
</comment>
<dbReference type="InterPro" id="IPR049557">
    <property type="entry name" value="Transketolase_CS"/>
</dbReference>
<dbReference type="EC" id="2.2.1.7" evidence="11"/>
<feature type="binding site" evidence="11">
    <location>
        <position position="293"/>
    </location>
    <ligand>
        <name>thiamine diphosphate</name>
        <dbReference type="ChEBI" id="CHEBI:58937"/>
    </ligand>
</feature>
<evidence type="ECO:0000256" key="4">
    <source>
        <dbReference type="ARBA" id="ARBA00022679"/>
    </source>
</evidence>
<dbReference type="InterPro" id="IPR005477">
    <property type="entry name" value="Dxylulose-5-P_synthase"/>
</dbReference>
<dbReference type="GO" id="GO:0000287">
    <property type="term" value="F:magnesium ion binding"/>
    <property type="evidence" value="ECO:0007669"/>
    <property type="project" value="UniProtKB-UniRule"/>
</dbReference>
<keyword evidence="14" id="KW-1185">Reference proteome</keyword>
<dbReference type="PANTHER" id="PTHR43322">
    <property type="entry name" value="1-D-DEOXYXYLULOSE 5-PHOSPHATE SYNTHASE-RELATED"/>
    <property type="match status" value="1"/>
</dbReference>
<protein>
    <recommendedName>
        <fullName evidence="11">1-deoxy-D-xylulose-5-phosphate synthase</fullName>
        <ecNumber evidence="11">2.2.1.7</ecNumber>
    </recommendedName>
    <alternativeName>
        <fullName evidence="11">1-deoxyxylulose-5-phosphate synthase</fullName>
        <shortName evidence="11">DXP synthase</shortName>
        <shortName evidence="11">DXPS</shortName>
    </alternativeName>
</protein>
<evidence type="ECO:0000256" key="3">
    <source>
        <dbReference type="ARBA" id="ARBA00011738"/>
    </source>
</evidence>
<dbReference type="InterPro" id="IPR009014">
    <property type="entry name" value="Transketo_C/PFOR_II"/>
</dbReference>
<sequence length="642" mass="67757">MSDRPNTPLLDLVTRPADLKQFSDAQLTQLAGELRSETVSAVSETGGHLGAGLGVVELTVALHAVFDTPRDKVIWDVGHQCYPHKILTERRDRIRTLRQEGGLSGFTKRSESPYDPFGAAHSSTSISAALGFAVARDLGGVTPEGLGDAIAVIGDGSMSAGMAFEAMNNAGHLKKRLIVILNDNEMSIAPPVGALSSYLSRLYAEEPFQEFKAAAKGAVSLLPEPFREGAKRAKEMLKGMAVGGTLFEELGFSYLGPIDGHDMDQLLPVLRTVKARATGPILIHALTKKGKGYAPAEAARDKGHATAKFDVLTGKQKKAPSNAPSYTSVFGNALVHQAAKDDKVVAVTAAMPDGTGLNLFAERYPSRCFDVGIAEQHGVTFAAALAAGGMKPFCTMYSTFLQRGYDQVVHDVAIQRLPVRFAIDRAGLVGADGATHAGSFDIAYMANLPGMVVMAAADEAELVHMVATAVAHDDGPIAFRYPRGEGVGVDLPEQGEVLEIGKGRMIQTGARVALLSFGTRLAEVQKAAEALAAKGITPTIADARFAKPLDRGMILQLAADHEALITIEEGAVGGFGSHVAQLLADDGVFDGGLKFRSMVLPDTFIDQASPEAMYKVAGMSAEQIEAKVLDVLGVASIGEKRA</sequence>
<keyword evidence="9 11" id="KW-0414">Isoprene biosynthesis</keyword>
<name>A0A1Y5R6T8_9RHOB</name>
<dbReference type="RefSeq" id="WP_085793789.1">
    <property type="nucleotide sequence ID" value="NZ_FWFO01000001.1"/>
</dbReference>
<evidence type="ECO:0000313" key="13">
    <source>
        <dbReference type="EMBL" id="SLN10520.1"/>
    </source>
</evidence>
<accession>A0A1Y5R6T8</accession>
<evidence type="ECO:0000256" key="11">
    <source>
        <dbReference type="HAMAP-Rule" id="MF_00315"/>
    </source>
</evidence>
<evidence type="ECO:0000256" key="9">
    <source>
        <dbReference type="ARBA" id="ARBA00023229"/>
    </source>
</evidence>
<evidence type="ECO:0000256" key="5">
    <source>
        <dbReference type="ARBA" id="ARBA00022723"/>
    </source>
</evidence>
<dbReference type="NCBIfam" id="TIGR00204">
    <property type="entry name" value="dxs"/>
    <property type="match status" value="1"/>
</dbReference>
<dbReference type="InterPro" id="IPR029061">
    <property type="entry name" value="THDP-binding"/>
</dbReference>
<dbReference type="OrthoDB" id="9803371at2"/>
<dbReference type="GO" id="GO:0008661">
    <property type="term" value="F:1-deoxy-D-xylulose-5-phosphate synthase activity"/>
    <property type="evidence" value="ECO:0007669"/>
    <property type="project" value="UniProtKB-UniRule"/>
</dbReference>
<comment type="subunit">
    <text evidence="3 11">Homodimer.</text>
</comment>
<comment type="similarity">
    <text evidence="2 11">Belongs to the transketolase family. DXPS subfamily.</text>
</comment>
<feature type="binding site" evidence="11">
    <location>
        <position position="184"/>
    </location>
    <ligand>
        <name>thiamine diphosphate</name>
        <dbReference type="ChEBI" id="CHEBI:58937"/>
    </ligand>
</feature>
<keyword evidence="7 11" id="KW-0784">Thiamine biosynthesis</keyword>
<evidence type="ECO:0000256" key="1">
    <source>
        <dbReference type="ARBA" id="ARBA00004980"/>
    </source>
</evidence>
<dbReference type="Pfam" id="PF13292">
    <property type="entry name" value="DXP_synthase_N"/>
    <property type="match status" value="1"/>
</dbReference>
<keyword evidence="6 11" id="KW-0460">Magnesium</keyword>
<dbReference type="UniPathway" id="UPA00064">
    <property type="reaction ID" value="UER00091"/>
</dbReference>
<dbReference type="PROSITE" id="PS00802">
    <property type="entry name" value="TRANSKETOLASE_2"/>
    <property type="match status" value="1"/>
</dbReference>
<evidence type="ECO:0000256" key="10">
    <source>
        <dbReference type="ARBA" id="ARBA00055605"/>
    </source>
</evidence>
<dbReference type="Pfam" id="PF02779">
    <property type="entry name" value="Transket_pyr"/>
    <property type="match status" value="1"/>
</dbReference>
<dbReference type="GO" id="GO:0016114">
    <property type="term" value="P:terpenoid biosynthetic process"/>
    <property type="evidence" value="ECO:0007669"/>
    <property type="project" value="UniProtKB-UniRule"/>
</dbReference>
<evidence type="ECO:0000256" key="8">
    <source>
        <dbReference type="ARBA" id="ARBA00023052"/>
    </source>
</evidence>
<feature type="domain" description="Transketolase-like pyrimidine-binding" evidence="12">
    <location>
        <begin position="324"/>
        <end position="489"/>
    </location>
</feature>
<dbReference type="HAMAP" id="MF_00315">
    <property type="entry name" value="DXP_synth"/>
    <property type="match status" value="1"/>
</dbReference>
<gene>
    <name evidence="13" type="primary">dxs_1</name>
    <name evidence="11" type="synonym">dxs</name>
    <name evidence="13" type="ORF">TRL7639_00011</name>
</gene>
<dbReference type="InterPro" id="IPR033248">
    <property type="entry name" value="Transketolase_C"/>
</dbReference>
<evidence type="ECO:0000256" key="7">
    <source>
        <dbReference type="ARBA" id="ARBA00022977"/>
    </source>
</evidence>
<comment type="pathway">
    <text evidence="1 11">Metabolic intermediate biosynthesis; 1-deoxy-D-xylulose 5-phosphate biosynthesis; 1-deoxy-D-xylulose 5-phosphate from D-glyceraldehyde 3-phosphate and pyruvate: step 1/1.</text>
</comment>
<dbReference type="GO" id="GO:0030976">
    <property type="term" value="F:thiamine pyrophosphate binding"/>
    <property type="evidence" value="ECO:0007669"/>
    <property type="project" value="UniProtKB-UniRule"/>
</dbReference>
<dbReference type="SUPFAM" id="SSF52922">
    <property type="entry name" value="TK C-terminal domain-like"/>
    <property type="match status" value="1"/>
</dbReference>
<dbReference type="Pfam" id="PF02780">
    <property type="entry name" value="Transketolase_C"/>
    <property type="match status" value="1"/>
</dbReference>
<dbReference type="CDD" id="cd02007">
    <property type="entry name" value="TPP_DXS"/>
    <property type="match status" value="1"/>
</dbReference>
<dbReference type="CDD" id="cd07033">
    <property type="entry name" value="TPP_PYR_DXS_TK_like"/>
    <property type="match status" value="1"/>
</dbReference>
<dbReference type="SMART" id="SM00861">
    <property type="entry name" value="Transket_pyr"/>
    <property type="match status" value="1"/>
</dbReference>
<evidence type="ECO:0000313" key="14">
    <source>
        <dbReference type="Proteomes" id="UP000193077"/>
    </source>
</evidence>
<evidence type="ECO:0000256" key="2">
    <source>
        <dbReference type="ARBA" id="ARBA00011081"/>
    </source>
</evidence>
<evidence type="ECO:0000256" key="6">
    <source>
        <dbReference type="ARBA" id="ARBA00022842"/>
    </source>
</evidence>
<evidence type="ECO:0000259" key="12">
    <source>
        <dbReference type="SMART" id="SM00861"/>
    </source>
</evidence>
<keyword evidence="5 11" id="KW-0479">Metal-binding</keyword>
<keyword evidence="8 11" id="KW-0786">Thiamine pyrophosphate</keyword>
<dbReference type="FunFam" id="3.40.50.920:FF:000002">
    <property type="entry name" value="1-deoxy-D-xylulose-5-phosphate synthase"/>
    <property type="match status" value="1"/>
</dbReference>
<feature type="binding site" evidence="11">
    <location>
        <begin position="156"/>
        <end position="157"/>
    </location>
    <ligand>
        <name>thiamine diphosphate</name>
        <dbReference type="ChEBI" id="CHEBI:58937"/>
    </ligand>
</feature>
<dbReference type="FunFam" id="3.40.50.970:FF:000005">
    <property type="entry name" value="1-deoxy-D-xylulose-5-phosphate synthase"/>
    <property type="match status" value="1"/>
</dbReference>
<dbReference type="PROSITE" id="PS00801">
    <property type="entry name" value="TRANSKETOLASE_1"/>
    <property type="match status" value="1"/>
</dbReference>